<dbReference type="PANTHER" id="PTHR35936:SF34">
    <property type="entry name" value="ABC TRANSPORTER EXTRACELLULAR-BINDING PROTEIN YCKB-RELATED"/>
    <property type="match status" value="1"/>
</dbReference>
<keyword evidence="9" id="KW-1185">Reference proteome</keyword>
<feature type="domain" description="Ionotropic glutamate receptor C-terminal" evidence="7">
    <location>
        <begin position="40"/>
        <end position="261"/>
    </location>
</feature>
<evidence type="ECO:0000259" key="7">
    <source>
        <dbReference type="SMART" id="SM00079"/>
    </source>
</evidence>
<comment type="subcellular location">
    <subcellularLocation>
        <location evidence="1">Cell envelope</location>
    </subcellularLocation>
</comment>
<feature type="domain" description="Solute-binding protein family 3/N-terminal" evidence="6">
    <location>
        <begin position="40"/>
        <end position="262"/>
    </location>
</feature>
<evidence type="ECO:0000256" key="1">
    <source>
        <dbReference type="ARBA" id="ARBA00004196"/>
    </source>
</evidence>
<dbReference type="Proteomes" id="UP001500171">
    <property type="component" value="Unassembled WGS sequence"/>
</dbReference>
<evidence type="ECO:0000256" key="4">
    <source>
        <dbReference type="RuleBase" id="RU003744"/>
    </source>
</evidence>
<name>A0ABP9N6R3_9GAMM</name>
<comment type="similarity">
    <text evidence="2 4">Belongs to the bacterial solute-binding protein 3 family.</text>
</comment>
<dbReference type="RefSeq" id="WP_345489650.1">
    <property type="nucleotide sequence ID" value="NZ_BAABHY010000001.1"/>
</dbReference>
<evidence type="ECO:0000313" key="8">
    <source>
        <dbReference type="EMBL" id="GAA5108553.1"/>
    </source>
</evidence>
<keyword evidence="3 5" id="KW-0732">Signal</keyword>
<evidence type="ECO:0000256" key="3">
    <source>
        <dbReference type="ARBA" id="ARBA00022729"/>
    </source>
</evidence>
<accession>A0ABP9N6R3</accession>
<evidence type="ECO:0000256" key="5">
    <source>
        <dbReference type="SAM" id="SignalP"/>
    </source>
</evidence>
<sequence length="265" mass="29666">MRKHFYLWIMAFCAVIFLNACDNQKKQDEVKQDSTEQVQTIVIGLDDDFPPMGFRDQNNELVGFDIDLAREAAKRANLNIEFKPIDWSAKEAELNSGRVDALWNGLTITDYRKENILFSKPYMINHQIIVVSPDSGIKTKADLAGKIIGLQNGSSALDAVNADPIHQSFTSLNQYADNVTALLDLANQRLDAVVVDGVVGHYYVAKKPNDYVVLQDNFGQEEYGVGFRKDNVELQQKIQQALDSMIADGTAAKISEKWFGTDVTK</sequence>
<dbReference type="Gene3D" id="3.40.190.10">
    <property type="entry name" value="Periplasmic binding protein-like II"/>
    <property type="match status" value="2"/>
</dbReference>
<dbReference type="SMART" id="SM00079">
    <property type="entry name" value="PBPe"/>
    <property type="match status" value="1"/>
</dbReference>
<evidence type="ECO:0000256" key="2">
    <source>
        <dbReference type="ARBA" id="ARBA00010333"/>
    </source>
</evidence>
<protein>
    <submittedName>
        <fullName evidence="8">Amino acid ABC transporter substrate-binding protein</fullName>
    </submittedName>
</protein>
<dbReference type="SUPFAM" id="SSF53850">
    <property type="entry name" value="Periplasmic binding protein-like II"/>
    <property type="match status" value="1"/>
</dbReference>
<dbReference type="PROSITE" id="PS01039">
    <property type="entry name" value="SBP_BACTERIAL_3"/>
    <property type="match status" value="1"/>
</dbReference>
<dbReference type="SMART" id="SM00062">
    <property type="entry name" value="PBPb"/>
    <property type="match status" value="1"/>
</dbReference>
<evidence type="ECO:0000313" key="9">
    <source>
        <dbReference type="Proteomes" id="UP001500171"/>
    </source>
</evidence>
<reference evidence="9" key="1">
    <citation type="journal article" date="2019" name="Int. J. Syst. Evol. Microbiol.">
        <title>The Global Catalogue of Microorganisms (GCM) 10K type strain sequencing project: providing services to taxonomists for standard genome sequencing and annotation.</title>
        <authorList>
            <consortium name="The Broad Institute Genomics Platform"/>
            <consortium name="The Broad Institute Genome Sequencing Center for Infectious Disease"/>
            <person name="Wu L."/>
            <person name="Ma J."/>
        </authorList>
    </citation>
    <scope>NUCLEOTIDE SEQUENCE [LARGE SCALE GENOMIC DNA]</scope>
    <source>
        <strain evidence="9">JCM 18050</strain>
    </source>
</reference>
<feature type="chain" id="PRO_5045237657" evidence="5">
    <location>
        <begin position="21"/>
        <end position="265"/>
    </location>
</feature>
<evidence type="ECO:0000259" key="6">
    <source>
        <dbReference type="SMART" id="SM00062"/>
    </source>
</evidence>
<dbReference type="EMBL" id="BAABHY010000001">
    <property type="protein sequence ID" value="GAA5108553.1"/>
    <property type="molecule type" value="Genomic_DNA"/>
</dbReference>
<proteinExistence type="inferred from homology"/>
<dbReference type="InterPro" id="IPR001320">
    <property type="entry name" value="Iontro_rcpt_C"/>
</dbReference>
<organism evidence="8 9">
    <name type="scientific">Orbus sasakiae</name>
    <dbReference type="NCBI Taxonomy" id="1078475"/>
    <lineage>
        <taxon>Bacteria</taxon>
        <taxon>Pseudomonadati</taxon>
        <taxon>Pseudomonadota</taxon>
        <taxon>Gammaproteobacteria</taxon>
        <taxon>Orbales</taxon>
        <taxon>Orbaceae</taxon>
        <taxon>Orbus</taxon>
    </lineage>
</organism>
<dbReference type="CDD" id="cd00996">
    <property type="entry name" value="PBP2_AatB_like"/>
    <property type="match status" value="1"/>
</dbReference>
<feature type="signal peptide" evidence="5">
    <location>
        <begin position="1"/>
        <end position="20"/>
    </location>
</feature>
<gene>
    <name evidence="8" type="ORF">GCM10023211_10980</name>
</gene>
<dbReference type="Pfam" id="PF00497">
    <property type="entry name" value="SBP_bac_3"/>
    <property type="match status" value="1"/>
</dbReference>
<dbReference type="InterPro" id="IPR018313">
    <property type="entry name" value="SBP_3_CS"/>
</dbReference>
<dbReference type="InterPro" id="IPR001638">
    <property type="entry name" value="Solute-binding_3/MltF_N"/>
</dbReference>
<dbReference type="PANTHER" id="PTHR35936">
    <property type="entry name" value="MEMBRANE-BOUND LYTIC MUREIN TRANSGLYCOSYLASE F"/>
    <property type="match status" value="1"/>
</dbReference>
<comment type="caution">
    <text evidence="8">The sequence shown here is derived from an EMBL/GenBank/DDBJ whole genome shotgun (WGS) entry which is preliminary data.</text>
</comment>